<sequence>MDSKRNWILVEASTSGSATPIHIRGSHRRSGPLMEQFRDEARLHTINRLNDRIHQRIMDNYRNGATESVGEGANVVDESFRFIDDEQSRLASCQVIEAEPFSNTSDRLDSLISHRNSQGEVEAVYERRVPSTSSRDDILQLQPILRRPRSFEEPIYVKPAIRSTRNPESTSQAKPRMGLRRNGRDFRYRRTDSMNENVRYGRNEIANPHRRADSLDSGSLRIQRQRPPPPRWPIYPDKYSYYGRFQAIGDSSRDEWGEEHRPTFLRRTPQFYDKCDLCAFNIMRTGDFCPACGRPGAYTRPDNQTVDVASYVPEQVLNVRNLSGYLRNDYLYKQQTPKIYSTEFRKFYPTTHRSPQRRQTKSPVYRYGSTIPEAMYDYSVWAKRQDRQALTMHAAILALVLFSTAFVVSAGVILLVTVT</sequence>
<reference evidence="3 4" key="1">
    <citation type="submission" date="2023-08" db="EMBL/GenBank/DDBJ databases">
        <title>A Necator americanus chromosomal reference genome.</title>
        <authorList>
            <person name="Ilik V."/>
            <person name="Petrzelkova K.J."/>
            <person name="Pardy F."/>
            <person name="Fuh T."/>
            <person name="Niatou-Singa F.S."/>
            <person name="Gouil Q."/>
            <person name="Baker L."/>
            <person name="Ritchie M.E."/>
            <person name="Jex A.R."/>
            <person name="Gazzola D."/>
            <person name="Li H."/>
            <person name="Toshio Fujiwara R."/>
            <person name="Zhan B."/>
            <person name="Aroian R.V."/>
            <person name="Pafco B."/>
            <person name="Schwarz E.M."/>
        </authorList>
    </citation>
    <scope>NUCLEOTIDE SEQUENCE [LARGE SCALE GENOMIC DNA]</scope>
    <source>
        <strain evidence="3 4">Aroian</strain>
        <tissue evidence="3">Whole animal</tissue>
    </source>
</reference>
<feature type="region of interest" description="Disordered" evidence="1">
    <location>
        <begin position="163"/>
        <end position="184"/>
    </location>
</feature>
<keyword evidence="2" id="KW-0812">Transmembrane</keyword>
<proteinExistence type="predicted"/>
<accession>A0ABR1EAJ3</accession>
<dbReference type="EMBL" id="JAVFWL010000006">
    <property type="protein sequence ID" value="KAK6759610.1"/>
    <property type="molecule type" value="Genomic_DNA"/>
</dbReference>
<feature type="region of interest" description="Disordered" evidence="1">
    <location>
        <begin position="209"/>
        <end position="229"/>
    </location>
</feature>
<keyword evidence="2" id="KW-1133">Transmembrane helix</keyword>
<gene>
    <name evidence="3" type="primary">Necator_chrX.g21447</name>
    <name evidence="3" type="ORF">RB195_021286</name>
</gene>
<protein>
    <submittedName>
        <fullName evidence="3">Uncharacterized protein</fullName>
    </submittedName>
</protein>
<organism evidence="3 4">
    <name type="scientific">Necator americanus</name>
    <name type="common">Human hookworm</name>
    <dbReference type="NCBI Taxonomy" id="51031"/>
    <lineage>
        <taxon>Eukaryota</taxon>
        <taxon>Metazoa</taxon>
        <taxon>Ecdysozoa</taxon>
        <taxon>Nematoda</taxon>
        <taxon>Chromadorea</taxon>
        <taxon>Rhabditida</taxon>
        <taxon>Rhabditina</taxon>
        <taxon>Rhabditomorpha</taxon>
        <taxon>Strongyloidea</taxon>
        <taxon>Ancylostomatidae</taxon>
        <taxon>Bunostominae</taxon>
        <taxon>Necator</taxon>
    </lineage>
</organism>
<evidence type="ECO:0000256" key="2">
    <source>
        <dbReference type="SAM" id="Phobius"/>
    </source>
</evidence>
<evidence type="ECO:0000256" key="1">
    <source>
        <dbReference type="SAM" id="MobiDB-lite"/>
    </source>
</evidence>
<comment type="caution">
    <text evidence="3">The sequence shown here is derived from an EMBL/GenBank/DDBJ whole genome shotgun (WGS) entry which is preliminary data.</text>
</comment>
<feature type="compositionally biased region" description="Polar residues" evidence="1">
    <location>
        <begin position="163"/>
        <end position="173"/>
    </location>
</feature>
<feature type="transmembrane region" description="Helical" evidence="2">
    <location>
        <begin position="394"/>
        <end position="418"/>
    </location>
</feature>
<dbReference type="Proteomes" id="UP001303046">
    <property type="component" value="Unassembled WGS sequence"/>
</dbReference>
<name>A0ABR1EAJ3_NECAM</name>
<keyword evidence="4" id="KW-1185">Reference proteome</keyword>
<evidence type="ECO:0000313" key="4">
    <source>
        <dbReference type="Proteomes" id="UP001303046"/>
    </source>
</evidence>
<evidence type="ECO:0000313" key="3">
    <source>
        <dbReference type="EMBL" id="KAK6759610.1"/>
    </source>
</evidence>
<keyword evidence="2" id="KW-0472">Membrane</keyword>